<evidence type="ECO:0000256" key="1">
    <source>
        <dbReference type="ARBA" id="ARBA00010759"/>
    </source>
</evidence>
<sequence>MLSGPPGTGWARPAPRREGVRRRAARSRSGRRQIRAPVLDGAPLAIEGRGCLARCLEHETDHLHGRLCLDRLARRELQAALREWADAKDEVFARRAERGGAVGQVRRATGPGNTTAPGAVRCRGRFASVVTGRVSAAARTRAGSGSPRSPGPGRPGAGGRGPAATCRR</sequence>
<dbReference type="Proteomes" id="UP000285596">
    <property type="component" value="Unassembled WGS sequence"/>
</dbReference>
<accession>A0A423UVK1</accession>
<evidence type="ECO:0008006" key="5">
    <source>
        <dbReference type="Google" id="ProtNLM"/>
    </source>
</evidence>
<dbReference type="InterPro" id="IPR023635">
    <property type="entry name" value="Peptide_deformylase"/>
</dbReference>
<feature type="region of interest" description="Disordered" evidence="2">
    <location>
        <begin position="135"/>
        <end position="168"/>
    </location>
</feature>
<gene>
    <name evidence="3" type="ORF">D3105_23010</name>
</gene>
<feature type="compositionally biased region" description="Low complexity" evidence="2">
    <location>
        <begin position="135"/>
        <end position="148"/>
    </location>
</feature>
<organism evidence="3 4">
    <name type="scientific">Streptomyces globisporus</name>
    <dbReference type="NCBI Taxonomy" id="1908"/>
    <lineage>
        <taxon>Bacteria</taxon>
        <taxon>Bacillati</taxon>
        <taxon>Actinomycetota</taxon>
        <taxon>Actinomycetes</taxon>
        <taxon>Kitasatosporales</taxon>
        <taxon>Streptomycetaceae</taxon>
        <taxon>Streptomyces</taxon>
    </lineage>
</organism>
<dbReference type="Pfam" id="PF01327">
    <property type="entry name" value="Pep_deformylase"/>
    <property type="match status" value="1"/>
</dbReference>
<dbReference type="Gene3D" id="3.90.45.10">
    <property type="entry name" value="Peptide deformylase"/>
    <property type="match status" value="1"/>
</dbReference>
<dbReference type="InterPro" id="IPR036821">
    <property type="entry name" value="Peptide_deformylase_sf"/>
</dbReference>
<dbReference type="AlphaFoldDB" id="A0A423UVK1"/>
<feature type="region of interest" description="Disordered" evidence="2">
    <location>
        <begin position="1"/>
        <end position="34"/>
    </location>
</feature>
<comment type="similarity">
    <text evidence="1">Belongs to the polypeptide deformylase family.</text>
</comment>
<evidence type="ECO:0000313" key="3">
    <source>
        <dbReference type="EMBL" id="ROV66277.1"/>
    </source>
</evidence>
<evidence type="ECO:0000256" key="2">
    <source>
        <dbReference type="SAM" id="MobiDB-lite"/>
    </source>
</evidence>
<dbReference type="RefSeq" id="WP_118904958.1">
    <property type="nucleotide sequence ID" value="NZ_QWFA01000131.1"/>
</dbReference>
<name>A0A423UVK1_STRGL</name>
<dbReference type="EMBL" id="QWFA01000131">
    <property type="protein sequence ID" value="ROV66277.1"/>
    <property type="molecule type" value="Genomic_DNA"/>
</dbReference>
<dbReference type="SUPFAM" id="SSF56420">
    <property type="entry name" value="Peptide deformylase"/>
    <property type="match status" value="1"/>
</dbReference>
<proteinExistence type="inferred from homology"/>
<protein>
    <recommendedName>
        <fullName evidence="5">Peptide deformylase</fullName>
    </recommendedName>
</protein>
<reference evidence="3 4" key="1">
    <citation type="submission" date="2018-08" db="EMBL/GenBank/DDBJ databases">
        <title>Streptomyces globisporus 1912-4Crt, whole genome shotgun sequence.</title>
        <authorList>
            <person name="Matselyukh B."/>
        </authorList>
    </citation>
    <scope>NUCLEOTIDE SEQUENCE [LARGE SCALE GENOMIC DNA]</scope>
    <source>
        <strain evidence="3 4">1912-4Crt</strain>
    </source>
</reference>
<feature type="compositionally biased region" description="Basic residues" evidence="2">
    <location>
        <begin position="19"/>
        <end position="34"/>
    </location>
</feature>
<dbReference type="GO" id="GO:0042586">
    <property type="term" value="F:peptide deformylase activity"/>
    <property type="evidence" value="ECO:0007669"/>
    <property type="project" value="InterPro"/>
</dbReference>
<evidence type="ECO:0000313" key="4">
    <source>
        <dbReference type="Proteomes" id="UP000285596"/>
    </source>
</evidence>
<comment type="caution">
    <text evidence="3">The sequence shown here is derived from an EMBL/GenBank/DDBJ whole genome shotgun (WGS) entry which is preliminary data.</text>
</comment>